<protein>
    <submittedName>
        <fullName evidence="1">Uncharacterized protein</fullName>
    </submittedName>
</protein>
<dbReference type="Proteomes" id="UP000471521">
    <property type="component" value="Unassembled WGS sequence"/>
</dbReference>
<dbReference type="OrthoDB" id="383776at2157"/>
<proteinExistence type="predicted"/>
<sequence>MSTPDFDPEASDSPHITGIQPTARFLEFAAEVLRLRWQHPDTKWDTLAGRISDAGIGKSKVKRVPKFLNKIGCLDQDKSLTGSGAAIAETVRLGPQHTGNEASIGNKPYLTDAEQAMFRQQLFEHDWLPMLAVLNQVSVGDVTADFGGERADNFVDRLTHLTGYDESWGRGTKDTKSRVHFDWAERVGLIEETKTGTLELTPLGSATNTRLQHLHHPDWPQSPEQGELGDF</sequence>
<evidence type="ECO:0000313" key="2">
    <source>
        <dbReference type="Proteomes" id="UP000471521"/>
    </source>
</evidence>
<keyword evidence="2" id="KW-1185">Reference proteome</keyword>
<comment type="caution">
    <text evidence="1">The sequence shown here is derived from an EMBL/GenBank/DDBJ whole genome shotgun (WGS) entry which is preliminary data.</text>
</comment>
<reference evidence="1 2" key="1">
    <citation type="submission" date="2019-12" db="EMBL/GenBank/DDBJ databases">
        <title>Isolation and characterization of three novel carbon monoxide-oxidizing members of Halobacteria from salione crusts and soils.</title>
        <authorList>
            <person name="Myers M.R."/>
            <person name="King G.M."/>
        </authorList>
    </citation>
    <scope>NUCLEOTIDE SEQUENCE [LARGE SCALE GENOMIC DNA]</scope>
    <source>
        <strain evidence="1 2">PCN9</strain>
    </source>
</reference>
<accession>A0A6B0SP42</accession>
<organism evidence="1 2">
    <name type="scientific">Halobacterium bonnevillei</name>
    <dbReference type="NCBI Taxonomy" id="2692200"/>
    <lineage>
        <taxon>Archaea</taxon>
        <taxon>Methanobacteriati</taxon>
        <taxon>Methanobacteriota</taxon>
        <taxon>Stenosarchaea group</taxon>
        <taxon>Halobacteria</taxon>
        <taxon>Halobacteriales</taxon>
        <taxon>Halobacteriaceae</taxon>
        <taxon>Halobacterium</taxon>
    </lineage>
</organism>
<dbReference type="EMBL" id="WUUU01000110">
    <property type="protein sequence ID" value="MXR21411.1"/>
    <property type="molecule type" value="Genomic_DNA"/>
</dbReference>
<evidence type="ECO:0000313" key="1">
    <source>
        <dbReference type="EMBL" id="MXR21411.1"/>
    </source>
</evidence>
<name>A0A6B0SP42_9EURY</name>
<gene>
    <name evidence="1" type="ORF">GRX66_12640</name>
</gene>
<dbReference type="RefSeq" id="WP_159526888.1">
    <property type="nucleotide sequence ID" value="NZ_WUUU01000110.1"/>
</dbReference>
<dbReference type="AlphaFoldDB" id="A0A6B0SP42"/>